<reference evidence="2" key="1">
    <citation type="submission" date="2019-02" db="EMBL/GenBank/DDBJ databases">
        <authorList>
            <person name="Taiaroa G."/>
            <person name="Butler M."/>
            <person name="Lamont I."/>
            <person name="Black M."/>
            <person name="Poulter J."/>
            <person name="Zhao M."/>
            <person name="Poulter R."/>
        </authorList>
    </citation>
    <scope>NUCLEOTIDE SEQUENCE</scope>
    <source>
        <strain evidence="2">1215</strain>
        <plasmid evidence="2">pMG4_1215</plasmid>
    </source>
</reference>
<dbReference type="EMBL" id="MK569690">
    <property type="protein sequence ID" value="QOC74188.1"/>
    <property type="molecule type" value="Genomic_DNA"/>
</dbReference>
<dbReference type="AlphaFoldDB" id="A0A7L7TKB3"/>
<accession>A0A7L7TKB3</accession>
<feature type="domain" description="AAA" evidence="1">
    <location>
        <begin position="86"/>
        <end position="285"/>
    </location>
</feature>
<dbReference type="PANTHER" id="PTHR13696">
    <property type="entry name" value="P-LOOP CONTAINING NUCLEOSIDE TRIPHOSPHATE HYDROLASE"/>
    <property type="match status" value="1"/>
</dbReference>
<organism evidence="2">
    <name type="scientific">Pseudomonas syringae pv. actinidiae</name>
    <dbReference type="NCBI Taxonomy" id="103796"/>
    <lineage>
        <taxon>Bacteria</taxon>
        <taxon>Pseudomonadati</taxon>
        <taxon>Pseudomonadota</taxon>
        <taxon>Gammaproteobacteria</taxon>
        <taxon>Pseudomonadales</taxon>
        <taxon>Pseudomonadaceae</taxon>
        <taxon>Pseudomonas</taxon>
        <taxon>Pseudomonas syringae</taxon>
    </lineage>
</organism>
<dbReference type="SUPFAM" id="SSF52540">
    <property type="entry name" value="P-loop containing nucleoside triphosphate hydrolases"/>
    <property type="match status" value="1"/>
</dbReference>
<evidence type="ECO:0000259" key="1">
    <source>
        <dbReference type="Pfam" id="PF13614"/>
    </source>
</evidence>
<proteinExistence type="predicted"/>
<dbReference type="RefSeq" id="WP_054076219.1">
    <property type="nucleotide sequence ID" value="NZ_MK569690.1"/>
</dbReference>
<name>A0A7L7TKB3_PSESF</name>
<sequence length="372" mass="41027">MAYDATQENYPYADFSSLYLPPQFAAEALGLNIQTLKAVERDHGLDIRRVPRGAISARAYTVDDICKIAFLRREKGLTKGLSRPITISMFVQKGGTGKTTCSVNLPMELAFQGLRVLLIDNDPQADASSMLGYDPDLTPEELEEMGISGDRAINGHFGNLLGINNMFPPMTLEQVIKKPFGEYGPHLIPAEESLDDLDIALGAANNSDFRYAAHIEKARKGLLPHCDFSGYDVIIFDNAPSGSLITRNSMVASDFLVCPVRMDRFSFRALSRLAGKLAAFKEDFQRSPEIIAIPTMFIKNRPRILANLTRLSELFPGRVTDGRLFFSEDYSKALEEGVPIMAWKSGSENSLGAMRGVFSEVLSRIRSTVGQG</sequence>
<dbReference type="PANTHER" id="PTHR13696:SF99">
    <property type="entry name" value="COBYRINIC ACID AC-DIAMIDE SYNTHASE"/>
    <property type="match status" value="1"/>
</dbReference>
<dbReference type="Gene3D" id="3.40.50.300">
    <property type="entry name" value="P-loop containing nucleotide triphosphate hydrolases"/>
    <property type="match status" value="1"/>
</dbReference>
<geneLocation type="plasmid" evidence="2">
    <name>pMG4_1215</name>
</geneLocation>
<protein>
    <submittedName>
        <fullName evidence="2">Chromosome (Plasmid) partitioning protein ParA / Sporulation initiation inhibitor protein Soj</fullName>
    </submittedName>
</protein>
<evidence type="ECO:0000313" key="2">
    <source>
        <dbReference type="EMBL" id="QOC74188.1"/>
    </source>
</evidence>
<keyword evidence="2" id="KW-0614">Plasmid</keyword>
<dbReference type="CDD" id="cd02042">
    <property type="entry name" value="ParAB_family"/>
    <property type="match status" value="1"/>
</dbReference>
<dbReference type="Pfam" id="PF13614">
    <property type="entry name" value="AAA_31"/>
    <property type="match status" value="1"/>
</dbReference>
<dbReference type="InterPro" id="IPR027417">
    <property type="entry name" value="P-loop_NTPase"/>
</dbReference>
<dbReference type="InterPro" id="IPR025669">
    <property type="entry name" value="AAA_dom"/>
</dbReference>
<dbReference type="InterPro" id="IPR050678">
    <property type="entry name" value="DNA_Partitioning_ATPase"/>
</dbReference>